<dbReference type="KEGG" id="rce:RC1_2318"/>
<feature type="binding site" evidence="15">
    <location>
        <position position="471"/>
    </location>
    <ligand>
        <name>Mg(2+)</name>
        <dbReference type="ChEBI" id="CHEBI:18420"/>
        <note>shared with alpha subunit</note>
    </ligand>
</feature>
<dbReference type="SUPFAM" id="SSF50249">
    <property type="entry name" value="Nucleic acid-binding proteins"/>
    <property type="match status" value="1"/>
</dbReference>
<dbReference type="HAMAP" id="MF_00283">
    <property type="entry name" value="Phe_tRNA_synth_beta1"/>
    <property type="match status" value="1"/>
</dbReference>
<dbReference type="FunFam" id="2.40.50.140:FF:000045">
    <property type="entry name" value="Phenylalanine--tRNA ligase beta subunit"/>
    <property type="match status" value="1"/>
</dbReference>
<dbReference type="EMBL" id="CP000613">
    <property type="protein sequence ID" value="ACI99705.1"/>
    <property type="molecule type" value="Genomic_DNA"/>
</dbReference>
<dbReference type="Pfam" id="PF03484">
    <property type="entry name" value="B5"/>
    <property type="match status" value="1"/>
</dbReference>
<sequence length="806" mass="84889">MKFTLSWLKAHLDTDAPLDTILEKLTALGLEVEGVEDPGRALAAFRIAHVVSAEKHPDADKLKLCRVDAGTGALIQVVCGAPNARTGMKSVFALPGTVIPVTGKALEVGTIRGVESRGMLCSERELLLSDAHEGIIDLPADAPVGMGYADWRGLNDPVIEIALTPDRVDCAGVRGIARDLAAAGLGRLKPLAAAAVPGRFPAPVAVRLETPGCRQFAARLIRGVRNGPSPRWLQDRLLAVGLRPISALVDITNFFSLDQVRPLHVFDAAKLSGGLVVRPTAEGDRFLALNGKEYVTPAGLIGIYDDGLQGDGALVSLAGVMGGETTGVTEATTDVLLEVALFEPTLVAEAGRRLGIDSDARYRFERGVDPASVLPAVEQATAMILELCGGEPGETFLAGAEPDWRRTLTLRPSRVGHLGGVDVPEEEQVRILEALGFQVTREKDFGPAGRLVCQPPSWRLDVHGEADLVEEVLRVHGFEHIPATPLPREAGTPKPALAAGQRRTANARRALAGRGLLEAVTWSFVSPAHAGLFGQVPDGLKLLNPISADLAVMRPSALIGLLQAAGRNAAKGFPDVGLFELGAAFRDGSEKGQDLVAAGVRAGAAVPRNWAKGERPVDAFDAKADALAALEAAGAPVANLQVTRDAPDWYHPGRSGCLRLGAAVLARFGEIHPAVLEAMEVTGPVVGFEVFLEAVPQPKKKPGTAKPLLELPPFQPLERDFAFVVDQAVEADRLVRAAKGADKALITRVQVFDVYQGQGVEPGRKSVALSVTLQPVEKTLTDAEIEAVAGKVVAAVTKATGAALRG</sequence>
<evidence type="ECO:0000259" key="18">
    <source>
        <dbReference type="PROSITE" id="PS50886"/>
    </source>
</evidence>
<evidence type="ECO:0000256" key="1">
    <source>
        <dbReference type="ARBA" id="ARBA00004496"/>
    </source>
</evidence>
<dbReference type="InterPro" id="IPR036690">
    <property type="entry name" value="Fdx_antiC-bd_sf"/>
</dbReference>
<dbReference type="AlphaFoldDB" id="B6IPK3"/>
<evidence type="ECO:0000256" key="7">
    <source>
        <dbReference type="ARBA" id="ARBA00022723"/>
    </source>
</evidence>
<protein>
    <recommendedName>
        <fullName evidence="15">Phenylalanine--tRNA ligase beta subunit</fullName>
        <ecNumber evidence="15">6.1.1.20</ecNumber>
    </recommendedName>
    <alternativeName>
        <fullName evidence="15">Phenylalanyl-tRNA synthetase beta subunit</fullName>
        <shortName evidence="15">PheRS</shortName>
    </alternativeName>
</protein>
<dbReference type="SUPFAM" id="SSF46955">
    <property type="entry name" value="Putative DNA-binding domain"/>
    <property type="match status" value="1"/>
</dbReference>
<dbReference type="CDD" id="cd02796">
    <property type="entry name" value="tRNA_bind_bactPheRS"/>
    <property type="match status" value="1"/>
</dbReference>
<dbReference type="eggNOG" id="COG0073">
    <property type="taxonomic scope" value="Bacteria"/>
</dbReference>
<evidence type="ECO:0000256" key="11">
    <source>
        <dbReference type="ARBA" id="ARBA00022884"/>
    </source>
</evidence>
<dbReference type="NCBIfam" id="NF045760">
    <property type="entry name" value="YtpR"/>
    <property type="match status" value="1"/>
</dbReference>
<comment type="subunit">
    <text evidence="3 15">Tetramer of two alpha and two beta subunits.</text>
</comment>
<dbReference type="InterPro" id="IPR005146">
    <property type="entry name" value="B3/B4_tRNA-bd"/>
</dbReference>
<gene>
    <name evidence="15 21" type="primary">pheT</name>
    <name evidence="21" type="ordered locus">RC1_2318</name>
</gene>
<evidence type="ECO:0000256" key="15">
    <source>
        <dbReference type="HAMAP-Rule" id="MF_00283"/>
    </source>
</evidence>
<dbReference type="STRING" id="414684.RC1_2318"/>
<proteinExistence type="inferred from homology"/>
<keyword evidence="10 15" id="KW-0460">Magnesium</keyword>
<evidence type="ECO:0000256" key="16">
    <source>
        <dbReference type="PROSITE-ProRule" id="PRU00209"/>
    </source>
</evidence>
<dbReference type="InterPro" id="IPR033714">
    <property type="entry name" value="tRNA_bind_bactPheRS"/>
</dbReference>
<feature type="region of interest" description="Disordered" evidence="17">
    <location>
        <begin position="484"/>
        <end position="503"/>
    </location>
</feature>
<evidence type="ECO:0000256" key="17">
    <source>
        <dbReference type="SAM" id="MobiDB-lite"/>
    </source>
</evidence>
<keyword evidence="5 16" id="KW-0820">tRNA-binding</keyword>
<comment type="cofactor">
    <cofactor evidence="15">
        <name>Mg(2+)</name>
        <dbReference type="ChEBI" id="CHEBI:18420"/>
    </cofactor>
    <text evidence="15">Binds 2 magnesium ions per tetramer.</text>
</comment>
<dbReference type="Gene3D" id="3.50.40.10">
    <property type="entry name" value="Phenylalanyl-trna Synthetase, Chain B, domain 3"/>
    <property type="match status" value="1"/>
</dbReference>
<dbReference type="InterPro" id="IPR004532">
    <property type="entry name" value="Phe-tRNA-ligase_IIc_bsu_bact"/>
</dbReference>
<keyword evidence="9 15" id="KW-0067">ATP-binding</keyword>
<dbReference type="Proteomes" id="UP000001591">
    <property type="component" value="Chromosome"/>
</dbReference>
<dbReference type="SMART" id="SM00873">
    <property type="entry name" value="B3_4"/>
    <property type="match status" value="1"/>
</dbReference>
<comment type="subcellular location">
    <subcellularLocation>
        <location evidence="1 15">Cytoplasm</location>
    </subcellularLocation>
</comment>
<dbReference type="SUPFAM" id="SSF56037">
    <property type="entry name" value="PheT/TilS domain"/>
    <property type="match status" value="1"/>
</dbReference>
<comment type="catalytic activity">
    <reaction evidence="14 15">
        <text>tRNA(Phe) + L-phenylalanine + ATP = L-phenylalanyl-tRNA(Phe) + AMP + diphosphate + H(+)</text>
        <dbReference type="Rhea" id="RHEA:19413"/>
        <dbReference type="Rhea" id="RHEA-COMP:9668"/>
        <dbReference type="Rhea" id="RHEA-COMP:9699"/>
        <dbReference type="ChEBI" id="CHEBI:15378"/>
        <dbReference type="ChEBI" id="CHEBI:30616"/>
        <dbReference type="ChEBI" id="CHEBI:33019"/>
        <dbReference type="ChEBI" id="CHEBI:58095"/>
        <dbReference type="ChEBI" id="CHEBI:78442"/>
        <dbReference type="ChEBI" id="CHEBI:78531"/>
        <dbReference type="ChEBI" id="CHEBI:456215"/>
        <dbReference type="EC" id="6.1.1.20"/>
    </reaction>
</comment>
<dbReference type="GO" id="GO:0000049">
    <property type="term" value="F:tRNA binding"/>
    <property type="evidence" value="ECO:0007669"/>
    <property type="project" value="UniProtKB-UniRule"/>
</dbReference>
<dbReference type="HOGENOM" id="CLU_016891_0_0_5"/>
<feature type="binding site" evidence="15">
    <location>
        <position position="461"/>
    </location>
    <ligand>
        <name>Mg(2+)</name>
        <dbReference type="ChEBI" id="CHEBI:18420"/>
        <note>shared with alpha subunit</note>
    </ligand>
</feature>
<keyword evidence="22" id="KW-1185">Reference proteome</keyword>
<comment type="similarity">
    <text evidence="2 15">Belongs to the phenylalanyl-tRNA synthetase beta subunit family. Type 1 subfamily.</text>
</comment>
<dbReference type="GO" id="GO:0005524">
    <property type="term" value="F:ATP binding"/>
    <property type="evidence" value="ECO:0007669"/>
    <property type="project" value="UniProtKB-UniRule"/>
</dbReference>
<name>B6IPK3_RHOCS</name>
<keyword evidence="4 15" id="KW-0963">Cytoplasm</keyword>
<dbReference type="GO" id="GO:0009328">
    <property type="term" value="C:phenylalanine-tRNA ligase complex"/>
    <property type="evidence" value="ECO:0007669"/>
    <property type="project" value="TreeGrafter"/>
</dbReference>
<keyword evidence="8 15" id="KW-0547">Nucleotide-binding</keyword>
<keyword evidence="11 16" id="KW-0694">RNA-binding</keyword>
<feature type="domain" description="TRNA-binding" evidence="18">
    <location>
        <begin position="39"/>
        <end position="149"/>
    </location>
</feature>
<dbReference type="Gene3D" id="2.40.50.140">
    <property type="entry name" value="Nucleic acid-binding proteins"/>
    <property type="match status" value="1"/>
</dbReference>
<dbReference type="PROSITE" id="PS51483">
    <property type="entry name" value="B5"/>
    <property type="match status" value="1"/>
</dbReference>
<dbReference type="SUPFAM" id="SSF54991">
    <property type="entry name" value="Anticodon-binding domain of PheRS"/>
    <property type="match status" value="1"/>
</dbReference>
<dbReference type="SMART" id="SM00874">
    <property type="entry name" value="B5"/>
    <property type="match status" value="1"/>
</dbReference>
<dbReference type="PANTHER" id="PTHR10947:SF0">
    <property type="entry name" value="PHENYLALANINE--TRNA LIGASE BETA SUBUNIT"/>
    <property type="match status" value="1"/>
</dbReference>
<dbReference type="GO" id="GO:0006432">
    <property type="term" value="P:phenylalanyl-tRNA aminoacylation"/>
    <property type="evidence" value="ECO:0007669"/>
    <property type="project" value="UniProtKB-UniRule"/>
</dbReference>
<evidence type="ECO:0000259" key="20">
    <source>
        <dbReference type="PROSITE" id="PS51483"/>
    </source>
</evidence>
<evidence type="ECO:0000256" key="8">
    <source>
        <dbReference type="ARBA" id="ARBA00022741"/>
    </source>
</evidence>
<dbReference type="InterPro" id="IPR005121">
    <property type="entry name" value="Fdx_antiC-bd"/>
</dbReference>
<evidence type="ECO:0000256" key="4">
    <source>
        <dbReference type="ARBA" id="ARBA00022490"/>
    </source>
</evidence>
<dbReference type="EC" id="6.1.1.20" evidence="15"/>
<evidence type="ECO:0000313" key="22">
    <source>
        <dbReference type="Proteomes" id="UP000001591"/>
    </source>
</evidence>
<dbReference type="Pfam" id="PF03147">
    <property type="entry name" value="FDX-ACB"/>
    <property type="match status" value="1"/>
</dbReference>
<dbReference type="PANTHER" id="PTHR10947">
    <property type="entry name" value="PHENYLALANYL-TRNA SYNTHETASE BETA CHAIN AND LEUCINE-RICH REPEAT-CONTAINING PROTEIN 47"/>
    <property type="match status" value="1"/>
</dbReference>
<keyword evidence="12 15" id="KW-0648">Protein biosynthesis</keyword>
<keyword evidence="7 15" id="KW-0479">Metal-binding</keyword>
<dbReference type="GO" id="GO:0004826">
    <property type="term" value="F:phenylalanine-tRNA ligase activity"/>
    <property type="evidence" value="ECO:0007669"/>
    <property type="project" value="UniProtKB-UniRule"/>
</dbReference>
<evidence type="ECO:0000256" key="5">
    <source>
        <dbReference type="ARBA" id="ARBA00022555"/>
    </source>
</evidence>
<feature type="binding site" evidence="15">
    <location>
        <position position="467"/>
    </location>
    <ligand>
        <name>Mg(2+)</name>
        <dbReference type="ChEBI" id="CHEBI:18420"/>
        <note>shared with alpha subunit</note>
    </ligand>
</feature>
<dbReference type="SUPFAM" id="SSF55681">
    <property type="entry name" value="Class II aaRS and biotin synthetases"/>
    <property type="match status" value="1"/>
</dbReference>
<dbReference type="Pfam" id="PF03483">
    <property type="entry name" value="B3_4"/>
    <property type="match status" value="1"/>
</dbReference>
<evidence type="ECO:0000256" key="2">
    <source>
        <dbReference type="ARBA" id="ARBA00008653"/>
    </source>
</evidence>
<dbReference type="eggNOG" id="COG0072">
    <property type="taxonomic scope" value="Bacteria"/>
</dbReference>
<dbReference type="NCBIfam" id="TIGR00472">
    <property type="entry name" value="pheT_bact"/>
    <property type="match status" value="1"/>
</dbReference>
<accession>B6IPK3</accession>
<evidence type="ECO:0000259" key="19">
    <source>
        <dbReference type="PROSITE" id="PS51447"/>
    </source>
</evidence>
<feature type="domain" description="B5" evidence="20">
    <location>
        <begin position="403"/>
        <end position="483"/>
    </location>
</feature>
<dbReference type="Pfam" id="PF17759">
    <property type="entry name" value="tRNA_synthFbeta"/>
    <property type="match status" value="1"/>
</dbReference>
<dbReference type="InterPro" id="IPR009061">
    <property type="entry name" value="DNA-bd_dom_put_sf"/>
</dbReference>
<feature type="binding site" evidence="15">
    <location>
        <position position="470"/>
    </location>
    <ligand>
        <name>Mg(2+)</name>
        <dbReference type="ChEBI" id="CHEBI:18420"/>
        <note>shared with alpha subunit</note>
    </ligand>
</feature>
<dbReference type="InterPro" id="IPR041616">
    <property type="entry name" value="PheRS_beta_core"/>
</dbReference>
<dbReference type="InterPro" id="IPR045864">
    <property type="entry name" value="aa-tRNA-synth_II/BPL/LPL"/>
</dbReference>
<evidence type="ECO:0000256" key="3">
    <source>
        <dbReference type="ARBA" id="ARBA00011209"/>
    </source>
</evidence>
<evidence type="ECO:0000256" key="12">
    <source>
        <dbReference type="ARBA" id="ARBA00022917"/>
    </source>
</evidence>
<evidence type="ECO:0000256" key="9">
    <source>
        <dbReference type="ARBA" id="ARBA00022840"/>
    </source>
</evidence>
<dbReference type="InterPro" id="IPR005147">
    <property type="entry name" value="tRNA_synthase_B5-dom"/>
</dbReference>
<feature type="domain" description="FDX-ACB" evidence="19">
    <location>
        <begin position="712"/>
        <end position="805"/>
    </location>
</feature>
<reference evidence="21 22" key="1">
    <citation type="journal article" date="2010" name="BMC Genomics">
        <title>Metabolic flexibility revealed in the genome of the cyst-forming alpha-1 proteobacterium Rhodospirillum centenum.</title>
        <authorList>
            <person name="Lu Y.K."/>
            <person name="Marden J."/>
            <person name="Han M."/>
            <person name="Swingley W.D."/>
            <person name="Mastrian S.D."/>
            <person name="Chowdhury S.R."/>
            <person name="Hao J."/>
            <person name="Helmy T."/>
            <person name="Kim S."/>
            <person name="Kurdoglu A.A."/>
            <person name="Matthies H.J."/>
            <person name="Rollo D."/>
            <person name="Stothard P."/>
            <person name="Blankenship R.E."/>
            <person name="Bauer C.E."/>
            <person name="Touchman J.W."/>
        </authorList>
    </citation>
    <scope>NUCLEOTIDE SEQUENCE [LARGE SCALE GENOMIC DNA]</scope>
    <source>
        <strain evidence="22">ATCC 51521 / SW</strain>
    </source>
</reference>
<dbReference type="SMART" id="SM00896">
    <property type="entry name" value="FDX-ACB"/>
    <property type="match status" value="1"/>
</dbReference>
<dbReference type="PROSITE" id="PS51447">
    <property type="entry name" value="FDX_ACB"/>
    <property type="match status" value="1"/>
</dbReference>
<dbReference type="CDD" id="cd00769">
    <property type="entry name" value="PheRS_beta_core"/>
    <property type="match status" value="1"/>
</dbReference>
<dbReference type="Gene3D" id="3.30.930.10">
    <property type="entry name" value="Bira Bifunctional Protein, Domain 2"/>
    <property type="match status" value="1"/>
</dbReference>
<dbReference type="InterPro" id="IPR045060">
    <property type="entry name" value="Phe-tRNA-ligase_IIc_bsu"/>
</dbReference>
<evidence type="ECO:0000256" key="6">
    <source>
        <dbReference type="ARBA" id="ARBA00022598"/>
    </source>
</evidence>
<keyword evidence="13 15" id="KW-0030">Aminoacyl-tRNA synthetase</keyword>
<dbReference type="RefSeq" id="WP_012567490.1">
    <property type="nucleotide sequence ID" value="NC_011420.2"/>
</dbReference>
<keyword evidence="6 15" id="KW-0436">Ligase</keyword>
<dbReference type="Pfam" id="PF01588">
    <property type="entry name" value="tRNA_bind"/>
    <property type="match status" value="1"/>
</dbReference>
<evidence type="ECO:0000256" key="13">
    <source>
        <dbReference type="ARBA" id="ARBA00023146"/>
    </source>
</evidence>
<dbReference type="PROSITE" id="PS50886">
    <property type="entry name" value="TRBD"/>
    <property type="match status" value="1"/>
</dbReference>
<dbReference type="GO" id="GO:0000287">
    <property type="term" value="F:magnesium ion binding"/>
    <property type="evidence" value="ECO:0007669"/>
    <property type="project" value="UniProtKB-UniRule"/>
</dbReference>
<dbReference type="FunFam" id="3.30.70.380:FF:000001">
    <property type="entry name" value="Phenylalanine--tRNA ligase beta subunit"/>
    <property type="match status" value="1"/>
</dbReference>
<dbReference type="Gene3D" id="3.30.70.380">
    <property type="entry name" value="Ferrodoxin-fold anticodon-binding domain"/>
    <property type="match status" value="1"/>
</dbReference>
<evidence type="ECO:0000313" key="21">
    <source>
        <dbReference type="EMBL" id="ACI99705.1"/>
    </source>
</evidence>
<dbReference type="InterPro" id="IPR020825">
    <property type="entry name" value="Phe-tRNA_synthase-like_B3/B4"/>
</dbReference>
<dbReference type="InterPro" id="IPR012340">
    <property type="entry name" value="NA-bd_OB-fold"/>
</dbReference>
<dbReference type="InterPro" id="IPR002547">
    <property type="entry name" value="tRNA-bd_dom"/>
</dbReference>
<dbReference type="OrthoDB" id="9805455at2"/>
<evidence type="ECO:0000256" key="14">
    <source>
        <dbReference type="ARBA" id="ARBA00049255"/>
    </source>
</evidence>
<dbReference type="Gene3D" id="3.30.56.10">
    <property type="match status" value="2"/>
</dbReference>
<evidence type="ECO:0000256" key="10">
    <source>
        <dbReference type="ARBA" id="ARBA00022842"/>
    </source>
</evidence>
<organism evidence="21 22">
    <name type="scientific">Rhodospirillum centenum (strain ATCC 51521 / SW)</name>
    <dbReference type="NCBI Taxonomy" id="414684"/>
    <lineage>
        <taxon>Bacteria</taxon>
        <taxon>Pseudomonadati</taxon>
        <taxon>Pseudomonadota</taxon>
        <taxon>Alphaproteobacteria</taxon>
        <taxon>Rhodospirillales</taxon>
        <taxon>Rhodospirillaceae</taxon>
        <taxon>Rhodospirillum</taxon>
    </lineage>
</organism>